<reference evidence="1" key="2">
    <citation type="submission" date="2015-06" db="UniProtKB">
        <authorList>
            <consortium name="EnsemblMetazoa"/>
        </authorList>
    </citation>
    <scope>IDENTIFICATION</scope>
</reference>
<reference evidence="2" key="1">
    <citation type="submission" date="2013-02" db="EMBL/GenBank/DDBJ databases">
        <authorList>
            <person name="Hughes D."/>
        </authorList>
    </citation>
    <scope>NUCLEOTIDE SEQUENCE</scope>
    <source>
        <strain>Durham</strain>
        <strain evidence="2">NC isolate 2 -- Noor lab</strain>
    </source>
</reference>
<dbReference type="EMBL" id="CAQQ02137594">
    <property type="status" value="NOT_ANNOTATED_CDS"/>
    <property type="molecule type" value="Genomic_DNA"/>
</dbReference>
<accession>T1GVI1</accession>
<dbReference type="Proteomes" id="UP000015102">
    <property type="component" value="Unassembled WGS sequence"/>
</dbReference>
<dbReference type="EMBL" id="CAQQ02137593">
    <property type="status" value="NOT_ANNOTATED_CDS"/>
    <property type="molecule type" value="Genomic_DNA"/>
</dbReference>
<name>T1GVI1_MEGSC</name>
<evidence type="ECO:0000313" key="1">
    <source>
        <dbReference type="EnsemblMetazoa" id="MESCA007786-PA"/>
    </source>
</evidence>
<organism evidence="1 2">
    <name type="scientific">Megaselia scalaris</name>
    <name type="common">Humpbacked fly</name>
    <name type="synonym">Phora scalaris</name>
    <dbReference type="NCBI Taxonomy" id="36166"/>
    <lineage>
        <taxon>Eukaryota</taxon>
        <taxon>Metazoa</taxon>
        <taxon>Ecdysozoa</taxon>
        <taxon>Arthropoda</taxon>
        <taxon>Hexapoda</taxon>
        <taxon>Insecta</taxon>
        <taxon>Pterygota</taxon>
        <taxon>Neoptera</taxon>
        <taxon>Endopterygota</taxon>
        <taxon>Diptera</taxon>
        <taxon>Brachycera</taxon>
        <taxon>Muscomorpha</taxon>
        <taxon>Platypezoidea</taxon>
        <taxon>Phoridae</taxon>
        <taxon>Megaseliini</taxon>
        <taxon>Megaselia</taxon>
    </lineage>
</organism>
<keyword evidence="2" id="KW-1185">Reference proteome</keyword>
<evidence type="ECO:0000313" key="2">
    <source>
        <dbReference type="Proteomes" id="UP000015102"/>
    </source>
</evidence>
<dbReference type="HOGENOM" id="CLU_2796891_0_0_1"/>
<sequence>MFFNRGKLSQERKVPLKKQTYEIINEAPYDEYATEEIEKVSVETMTEHFGPEITVKTPNSAWLIWYLR</sequence>
<dbReference type="EnsemblMetazoa" id="MESCA007786-RA">
    <property type="protein sequence ID" value="MESCA007786-PA"/>
    <property type="gene ID" value="MESCA007786"/>
</dbReference>
<protein>
    <submittedName>
        <fullName evidence="1">Uncharacterized protein</fullName>
    </submittedName>
</protein>
<proteinExistence type="predicted"/>
<dbReference type="AlphaFoldDB" id="T1GVI1"/>